<dbReference type="InterPro" id="IPR004333">
    <property type="entry name" value="SBP_dom"/>
</dbReference>
<dbReference type="InterPro" id="IPR044817">
    <property type="entry name" value="SBP-like"/>
</dbReference>
<feature type="domain" description="SBP-type" evidence="5">
    <location>
        <begin position="98"/>
        <end position="175"/>
    </location>
</feature>
<feature type="compositionally biased region" description="Basic residues" evidence="4">
    <location>
        <begin position="202"/>
        <end position="214"/>
    </location>
</feature>
<dbReference type="GO" id="GO:0008270">
    <property type="term" value="F:zinc ion binding"/>
    <property type="evidence" value="ECO:0007669"/>
    <property type="project" value="UniProtKB-KW"/>
</dbReference>
<dbReference type="GO" id="GO:0003677">
    <property type="term" value="F:DNA binding"/>
    <property type="evidence" value="ECO:0007669"/>
    <property type="project" value="InterPro"/>
</dbReference>
<sequence length="892" mass="95340">MSGPGPSNGHWRPEDYAWDPHRMVAQRVPEAAIQTGDSQSGADSDPKGEVGRRPPERRRRAGAEATASASDPDQATPSAVPKVLDTLHNTGGLKKKVPLYCQIDGCNKDLSKEKEYYQRYRVCEEHLKLTSLMKDGQPQRFCQQCGRFHLLTDFDGDKRSCRARLQLHNNRRRKRASSSEAKAARKAAVAAAREEPPPPKLVPRRNRTHLRRKRDTHDEGPAAEAEGQWEAEEDDRREATVSGSLGALGVGSGGDESEGNEGLAAEGQGGRTPYDREIAQMYKQYPPAIHQALASLQGLTPGSLGPRPSPLPAAHRQPPHPLLPDLPHDISAMYHSDTDRPMAQSNPAEMGVRMDVGEGNYNLLRYFSEPVKGMAPGMPSASHPFMPGLPYASSPAQDIQRYMSEPVKGLGVAPRPPYAHLSHAAAAAQFDVFGEELEAVDMAHYLAHMQNAGHRAPSPRRPPLRSPLQRHQSLERMSNGSPMGPGSGRPDARSLDSSFDPRAAAQGSLRSGSGARGDGMAGAPLDTRAASGLASGASLYKCASDPVYGVAAGMPQRHGSYGGVAPRPYADWGGGQAAMASRMLNQPGFGDLSTLGEDDNDEGPPLQFRAGPRPAYGMQPERQAAPPRPDPYLSRLGRGPEPSANPSTGALDRGQAHMAPSTLAGQLLQGMQQPEAALPHGMVASSGMHAYPRATNPANAFAVASSGYATNPANAFAAASSGYATNPANAFAAASTAPLHPSEPSAPAFRIGGLSTGFGSVSAAEHNASTPASSLPPLVRRARLPAEQDVGPDGHWTEEQIHRMQLKIMNQSPADLPLDMRDSLISMLQHQPTLLEGYIRPGCVHVTVDMVCRRSQLPSSPLMLLEAVERLTRFCSRQCHAAGCIGKRLKSC</sequence>
<feature type="compositionally biased region" description="Low complexity" evidence="4">
    <location>
        <begin position="474"/>
        <end position="484"/>
    </location>
</feature>
<feature type="region of interest" description="Disordered" evidence="4">
    <location>
        <begin position="588"/>
        <end position="656"/>
    </location>
</feature>
<feature type="compositionally biased region" description="Polar residues" evidence="4">
    <location>
        <begin position="67"/>
        <end position="77"/>
    </location>
</feature>
<feature type="region of interest" description="Disordered" evidence="4">
    <location>
        <begin position="298"/>
        <end position="325"/>
    </location>
</feature>
<dbReference type="EMBL" id="JALJOR010000006">
    <property type="protein sequence ID" value="KAK9815383.1"/>
    <property type="molecule type" value="Genomic_DNA"/>
</dbReference>
<feature type="region of interest" description="Disordered" evidence="4">
    <location>
        <begin position="474"/>
        <end position="523"/>
    </location>
</feature>
<dbReference type="SUPFAM" id="SSF103612">
    <property type="entry name" value="SBT domain"/>
    <property type="match status" value="1"/>
</dbReference>
<dbReference type="GO" id="GO:0005634">
    <property type="term" value="C:nucleus"/>
    <property type="evidence" value="ECO:0007669"/>
    <property type="project" value="InterPro"/>
</dbReference>
<evidence type="ECO:0000256" key="2">
    <source>
        <dbReference type="ARBA" id="ARBA00022771"/>
    </source>
</evidence>
<comment type="caution">
    <text evidence="6">The sequence shown here is derived from an EMBL/GenBank/DDBJ whole genome shotgun (WGS) entry which is preliminary data.</text>
</comment>
<dbReference type="PANTHER" id="PTHR31251">
    <property type="entry name" value="SQUAMOSA PROMOTER-BINDING-LIKE PROTEIN 4"/>
    <property type="match status" value="1"/>
</dbReference>
<feature type="compositionally biased region" description="Low complexity" evidence="4">
    <location>
        <begin position="178"/>
        <end position="191"/>
    </location>
</feature>
<evidence type="ECO:0000256" key="4">
    <source>
        <dbReference type="SAM" id="MobiDB-lite"/>
    </source>
</evidence>
<evidence type="ECO:0000313" key="6">
    <source>
        <dbReference type="EMBL" id="KAK9815383.1"/>
    </source>
</evidence>
<evidence type="ECO:0000256" key="3">
    <source>
        <dbReference type="ARBA" id="ARBA00022833"/>
    </source>
</evidence>
<keyword evidence="1" id="KW-0479">Metal-binding</keyword>
<keyword evidence="3" id="KW-0862">Zinc</keyword>
<proteinExistence type="predicted"/>
<dbReference type="Gene3D" id="4.10.1100.10">
    <property type="entry name" value="Transcription factor, SBP-box domain"/>
    <property type="match status" value="1"/>
</dbReference>
<gene>
    <name evidence="6" type="ORF">WJX72_002708</name>
</gene>
<keyword evidence="7" id="KW-1185">Reference proteome</keyword>
<feature type="region of interest" description="Disordered" evidence="4">
    <location>
        <begin position="1"/>
        <end position="79"/>
    </location>
</feature>
<accession>A0AAW1Q3H3</accession>
<evidence type="ECO:0000259" key="5">
    <source>
        <dbReference type="PROSITE" id="PS51141"/>
    </source>
</evidence>
<feature type="compositionally biased region" description="Basic and acidic residues" evidence="4">
    <location>
        <begin position="11"/>
        <end position="22"/>
    </location>
</feature>
<keyword evidence="2" id="KW-0863">Zinc-finger</keyword>
<feature type="region of interest" description="Disordered" evidence="4">
    <location>
        <begin position="169"/>
        <end position="271"/>
    </location>
</feature>
<dbReference type="AlphaFoldDB" id="A0AAW1Q3H3"/>
<evidence type="ECO:0000313" key="7">
    <source>
        <dbReference type="Proteomes" id="UP001489004"/>
    </source>
</evidence>
<feature type="compositionally biased region" description="Basic and acidic residues" evidence="4">
    <location>
        <begin position="44"/>
        <end position="54"/>
    </location>
</feature>
<organism evidence="6 7">
    <name type="scientific">[Myrmecia] bisecta</name>
    <dbReference type="NCBI Taxonomy" id="41462"/>
    <lineage>
        <taxon>Eukaryota</taxon>
        <taxon>Viridiplantae</taxon>
        <taxon>Chlorophyta</taxon>
        <taxon>core chlorophytes</taxon>
        <taxon>Trebouxiophyceae</taxon>
        <taxon>Trebouxiales</taxon>
        <taxon>Trebouxiaceae</taxon>
        <taxon>Myrmecia</taxon>
    </lineage>
</organism>
<dbReference type="InterPro" id="IPR036893">
    <property type="entry name" value="SBP_sf"/>
</dbReference>
<dbReference type="PROSITE" id="PS51141">
    <property type="entry name" value="ZF_SBP"/>
    <property type="match status" value="1"/>
</dbReference>
<protein>
    <recommendedName>
        <fullName evidence="5">SBP-type domain-containing protein</fullName>
    </recommendedName>
</protein>
<evidence type="ECO:0000256" key="1">
    <source>
        <dbReference type="ARBA" id="ARBA00022723"/>
    </source>
</evidence>
<dbReference type="Pfam" id="PF03110">
    <property type="entry name" value="SBP"/>
    <property type="match status" value="1"/>
</dbReference>
<dbReference type="PANTHER" id="PTHR31251:SF169">
    <property type="entry name" value="SQUAMOSA PROMOTER-BINDING-LIKE PROTEIN 8"/>
    <property type="match status" value="1"/>
</dbReference>
<dbReference type="Proteomes" id="UP001489004">
    <property type="component" value="Unassembled WGS sequence"/>
</dbReference>
<name>A0AAW1Q3H3_9CHLO</name>
<reference evidence="6 7" key="1">
    <citation type="journal article" date="2024" name="Nat. Commun.">
        <title>Phylogenomics reveals the evolutionary origins of lichenization in chlorophyte algae.</title>
        <authorList>
            <person name="Puginier C."/>
            <person name="Libourel C."/>
            <person name="Otte J."/>
            <person name="Skaloud P."/>
            <person name="Haon M."/>
            <person name="Grisel S."/>
            <person name="Petersen M."/>
            <person name="Berrin J.G."/>
            <person name="Delaux P.M."/>
            <person name="Dal Grande F."/>
            <person name="Keller J."/>
        </authorList>
    </citation>
    <scope>NUCLEOTIDE SEQUENCE [LARGE SCALE GENOMIC DNA]</scope>
    <source>
        <strain evidence="6 7">SAG 2043</strain>
    </source>
</reference>